<keyword evidence="1" id="KW-0472">Membrane</keyword>
<comment type="caution">
    <text evidence="2">The sequence shown here is derived from an EMBL/GenBank/DDBJ whole genome shotgun (WGS) entry which is preliminary data.</text>
</comment>
<dbReference type="RefSeq" id="WP_062659632.1">
    <property type="nucleotide sequence ID" value="NZ_BCSY01000111.1"/>
</dbReference>
<name>A0A100WIM4_MYCCR</name>
<feature type="transmembrane region" description="Helical" evidence="1">
    <location>
        <begin position="96"/>
        <end position="116"/>
    </location>
</feature>
<gene>
    <name evidence="2" type="ORF">RMCC_5841</name>
</gene>
<dbReference type="STRING" id="228230.RMCC_5841"/>
<dbReference type="Proteomes" id="UP000069443">
    <property type="component" value="Unassembled WGS sequence"/>
</dbReference>
<feature type="transmembrane region" description="Helical" evidence="1">
    <location>
        <begin position="69"/>
        <end position="90"/>
    </location>
</feature>
<accession>A0A100WIM4</accession>
<feature type="transmembrane region" description="Helical" evidence="1">
    <location>
        <begin position="28"/>
        <end position="49"/>
    </location>
</feature>
<reference evidence="3" key="2">
    <citation type="submission" date="2016-02" db="EMBL/GenBank/DDBJ databases">
        <title>Draft genome sequence of five rapidly growing Mycobacterium species.</title>
        <authorList>
            <person name="Katahira K."/>
            <person name="Gotou Y."/>
            <person name="Iida K."/>
            <person name="Ogura Y."/>
            <person name="Hayashi T."/>
        </authorList>
    </citation>
    <scope>NUCLEOTIDE SEQUENCE [LARGE SCALE GENOMIC DNA]</scope>
    <source>
        <strain evidence="3">JCM15298</strain>
    </source>
</reference>
<evidence type="ECO:0000313" key="3">
    <source>
        <dbReference type="Proteomes" id="UP000069443"/>
    </source>
</evidence>
<keyword evidence="1" id="KW-1133">Transmembrane helix</keyword>
<protein>
    <submittedName>
        <fullName evidence="2">Cytochrome BD oxidase subunit I</fullName>
    </submittedName>
</protein>
<dbReference type="EMBL" id="BCSY01000111">
    <property type="protein sequence ID" value="GAS98876.1"/>
    <property type="molecule type" value="Genomic_DNA"/>
</dbReference>
<evidence type="ECO:0000256" key="1">
    <source>
        <dbReference type="SAM" id="Phobius"/>
    </source>
</evidence>
<evidence type="ECO:0000313" key="2">
    <source>
        <dbReference type="EMBL" id="GAS98876.1"/>
    </source>
</evidence>
<reference evidence="3" key="1">
    <citation type="journal article" date="2016" name="Genome Announc.">
        <title>Draft Genome Sequences of Five Rapidly Growing Mycobacterium Species, M. thermoresistibile, M. fortuitum subsp. acetamidolyticum, M. canariasense, M. brisbanense, and M. novocastrense.</title>
        <authorList>
            <person name="Katahira K."/>
            <person name="Ogura Y."/>
            <person name="Gotoh Y."/>
            <person name="Hayashi T."/>
        </authorList>
    </citation>
    <scope>NUCLEOTIDE SEQUENCE [LARGE SCALE GENOMIC DNA]</scope>
    <source>
        <strain evidence="3">JCM15298</strain>
    </source>
</reference>
<keyword evidence="3" id="KW-1185">Reference proteome</keyword>
<organism evidence="2 3">
    <name type="scientific">Mycolicibacterium canariasense</name>
    <name type="common">Mycobacterium canariasense</name>
    <dbReference type="NCBI Taxonomy" id="228230"/>
    <lineage>
        <taxon>Bacteria</taxon>
        <taxon>Bacillati</taxon>
        <taxon>Actinomycetota</taxon>
        <taxon>Actinomycetes</taxon>
        <taxon>Mycobacteriales</taxon>
        <taxon>Mycobacteriaceae</taxon>
        <taxon>Mycolicibacterium</taxon>
    </lineage>
</organism>
<keyword evidence="1" id="KW-0812">Transmembrane</keyword>
<dbReference type="AlphaFoldDB" id="A0A100WIM4"/>
<sequence length="128" mass="12850">MTIAVGVTILVWLACAVAALLVGRSRGFSARATFIVGLVFGLIGVIAVAVTPESAARQLGQSWSQSTKLVPAIVAGVLIAGGLVATMAALNVRFEVVIGASIGAALFVALVITVAAERGPATQDAPRP</sequence>
<proteinExistence type="predicted"/>